<evidence type="ECO:0000313" key="2">
    <source>
        <dbReference type="EMBL" id="SFV49948.1"/>
    </source>
</evidence>
<protein>
    <recommendedName>
        <fullName evidence="1">DUF4178 domain-containing protein</fullName>
    </recommendedName>
</protein>
<name>A0A1W1B8X6_9ZZZZ</name>
<dbReference type="InterPro" id="IPR025235">
    <property type="entry name" value="DUF4178"/>
</dbReference>
<accession>A0A1W1B8X6</accession>
<evidence type="ECO:0000259" key="1">
    <source>
        <dbReference type="Pfam" id="PF13785"/>
    </source>
</evidence>
<dbReference type="EMBL" id="FPHC01000005">
    <property type="protein sequence ID" value="SFV49948.1"/>
    <property type="molecule type" value="Genomic_DNA"/>
</dbReference>
<sequence length="207" mass="23262">MMNSFDEPYKSINCPQCGAPLPLYFAHTKLTQCQSCGSSIFLEDEEARSAGFSSVLAPEPSLIKLHQPFSISSKSYMPLGMIRYSYGRGFWEEWWIKDSDNEEYWLSVDEGDMVLEQQRDNLDDPKIFKSAYIGHVVGAGWMVTEIGVGRCEGFSGSLPRGIIEGQEHKYIHLSGSGVLLKTLELDTAGMRTYVGRWIDPFDIKVGL</sequence>
<feature type="domain" description="DUF4178" evidence="1">
    <location>
        <begin position="71"/>
        <end position="200"/>
    </location>
</feature>
<proteinExistence type="predicted"/>
<dbReference type="Pfam" id="PF13785">
    <property type="entry name" value="DUF4178"/>
    <property type="match status" value="1"/>
</dbReference>
<organism evidence="2">
    <name type="scientific">hydrothermal vent metagenome</name>
    <dbReference type="NCBI Taxonomy" id="652676"/>
    <lineage>
        <taxon>unclassified sequences</taxon>
        <taxon>metagenomes</taxon>
        <taxon>ecological metagenomes</taxon>
    </lineage>
</organism>
<reference evidence="2" key="1">
    <citation type="submission" date="2016-10" db="EMBL/GenBank/DDBJ databases">
        <authorList>
            <person name="de Groot N.N."/>
        </authorList>
    </citation>
    <scope>NUCLEOTIDE SEQUENCE</scope>
</reference>
<dbReference type="AlphaFoldDB" id="A0A1W1B8X6"/>
<gene>
    <name evidence="2" type="ORF">MNB_SV-6-1069</name>
</gene>